<evidence type="ECO:0000313" key="1">
    <source>
        <dbReference type="EMBL" id="KAI9922697.1"/>
    </source>
</evidence>
<keyword evidence="2" id="KW-1185">Reference proteome</keyword>
<dbReference type="EMBL" id="CM047580">
    <property type="protein sequence ID" value="KAI9922697.1"/>
    <property type="molecule type" value="Genomic_DNA"/>
</dbReference>
<gene>
    <name evidence="1" type="ORF">PsorP6_000686</name>
</gene>
<name>A0ACC0WVV0_9STRA</name>
<sequence length="915" mass="100738">MAHDRGVVSVTTTTRLRPPFLVARNLLPTISSSHSISASTTSVLSSSSSSSSLAIKSARVSNETRHEPTRARKTMGDEHAATSCSTVSTTSSMDTSCALPGLAARRAHRSTTQARRRRGGGSASPRASRREQEKNLCLAPAPVASKVVLPAYTDKEVPLTILESPPASPEIDLLSWSSGGHGSDREETLQNAPRQPQVRMKPSRMVVKRRTTVPLSITSHSNTTRPHPSSSSTTTPSPSRSTTRRSTATSDGATRRDPRPRALADATSPVSPRAERLERWHLRCRRSGSEHSSSTDEEQVRAQEHPRHNLYSNPRSRQCSGQAPASPLSLPATPRAAARKLLDEQPHAQDKARPVRIRYETPERGRESGKLEISHASLGKLIARLTDAHQYDTDFRDMFLLTYRCFCSPYDFVKKLLKRYKAVLSLCAPVTDETLEEMDRLLAERAPDDDEGQADVQDDEEDGGLNLRASTLTSISTARSDITSGLEANVSIMRLLSVVKFWIKESGYIEQDVGHDRRAQKKLGTLLHEIETTAPIPSIRRQAEALLVYVAHHVVASPQCAPISSSSIVTSPLALSAPKVPLARSSSDPKQKRMGSGRRDAPGGLVVPTPKIMRGITTGSTEAAERGMGRSPPGSTTTPARRAPTPPPSEPLTGLSATDLADQLTLIEAEQYFAPLDPRELTNKAWTREHKQRDAPHVMALIELFDATAEWVSSEILHPQLQAVARAKMITLFIDAAHQCLALHNFNTVFEITTGLSAPCIRHLNTTWSLVAPSALEKYQCLQHVCSPEENYRSYRQAFVLADGQPRLACWFLLVKDLFTYEEAMVSVEQGLVHWAKFRKIARVIGEALDRQNFKYESGGTAGGGKGRGGAGVRPDRQLQVYLRHRVDTYVLDGERERWERGVESLMSVWICVWM</sequence>
<dbReference type="Proteomes" id="UP001163321">
    <property type="component" value="Chromosome 1"/>
</dbReference>
<comment type="caution">
    <text evidence="1">The sequence shown here is derived from an EMBL/GenBank/DDBJ whole genome shotgun (WGS) entry which is preliminary data.</text>
</comment>
<reference evidence="1 2" key="1">
    <citation type="journal article" date="2022" name="bioRxiv">
        <title>The genome of the oomycete Peronosclerospora sorghi, a cosmopolitan pathogen of maize and sorghum, is inflated with dispersed pseudogenes.</title>
        <authorList>
            <person name="Fletcher K."/>
            <person name="Martin F."/>
            <person name="Isakeit T."/>
            <person name="Cavanaugh K."/>
            <person name="Magill C."/>
            <person name="Michelmore R."/>
        </authorList>
    </citation>
    <scope>NUCLEOTIDE SEQUENCE [LARGE SCALE GENOMIC DNA]</scope>
    <source>
        <strain evidence="1">P6</strain>
    </source>
</reference>
<organism evidence="1 2">
    <name type="scientific">Peronosclerospora sorghi</name>
    <dbReference type="NCBI Taxonomy" id="230839"/>
    <lineage>
        <taxon>Eukaryota</taxon>
        <taxon>Sar</taxon>
        <taxon>Stramenopiles</taxon>
        <taxon>Oomycota</taxon>
        <taxon>Peronosporomycetes</taxon>
        <taxon>Peronosporales</taxon>
        <taxon>Peronosporaceae</taxon>
        <taxon>Peronosclerospora</taxon>
    </lineage>
</organism>
<protein>
    <submittedName>
        <fullName evidence="1">Uncharacterized protein</fullName>
    </submittedName>
</protein>
<evidence type="ECO:0000313" key="2">
    <source>
        <dbReference type="Proteomes" id="UP001163321"/>
    </source>
</evidence>
<proteinExistence type="predicted"/>
<accession>A0ACC0WVV0</accession>